<keyword evidence="4" id="KW-0238">DNA-binding</keyword>
<dbReference type="GO" id="GO:0000976">
    <property type="term" value="F:transcription cis-regulatory region binding"/>
    <property type="evidence" value="ECO:0007669"/>
    <property type="project" value="TreeGrafter"/>
</dbReference>
<gene>
    <name evidence="8" type="ORF">COY14_04785</name>
</gene>
<dbReference type="GO" id="GO:0032993">
    <property type="term" value="C:protein-DNA complex"/>
    <property type="evidence" value="ECO:0007669"/>
    <property type="project" value="TreeGrafter"/>
</dbReference>
<keyword evidence="5" id="KW-0804">Transcription</keyword>
<sequence>MSKQKRILIIEDDVYIRDLYAEILGEAGYDVATAVDGEEGLVKAKIGGYHLILLDVMMPKLDGLGVLHGLQQNPPQNPNGQVILLTNLAQDEVVQEALKTGANDFVIKSDLNPQELLTRLESYLT</sequence>
<dbReference type="PANTHER" id="PTHR48111:SF1">
    <property type="entry name" value="TWO-COMPONENT RESPONSE REGULATOR ORR33"/>
    <property type="match status" value="1"/>
</dbReference>
<dbReference type="AlphaFoldDB" id="A0A2M7U2C1"/>
<evidence type="ECO:0000256" key="3">
    <source>
        <dbReference type="ARBA" id="ARBA00023015"/>
    </source>
</evidence>
<evidence type="ECO:0000256" key="5">
    <source>
        <dbReference type="ARBA" id="ARBA00023163"/>
    </source>
</evidence>
<keyword evidence="1 6" id="KW-0597">Phosphoprotein</keyword>
<keyword evidence="2" id="KW-0902">Two-component regulatory system</keyword>
<dbReference type="PANTHER" id="PTHR48111">
    <property type="entry name" value="REGULATOR OF RPOS"/>
    <property type="match status" value="1"/>
</dbReference>
<dbReference type="EMBL" id="PFOD01000080">
    <property type="protein sequence ID" value="PIZ64439.1"/>
    <property type="molecule type" value="Genomic_DNA"/>
</dbReference>
<dbReference type="SUPFAM" id="SSF52172">
    <property type="entry name" value="CheY-like"/>
    <property type="match status" value="1"/>
</dbReference>
<evidence type="ECO:0000313" key="9">
    <source>
        <dbReference type="Proteomes" id="UP000230027"/>
    </source>
</evidence>
<comment type="caution">
    <text evidence="8">The sequence shown here is derived from an EMBL/GenBank/DDBJ whole genome shotgun (WGS) entry which is preliminary data.</text>
</comment>
<evidence type="ECO:0000313" key="8">
    <source>
        <dbReference type="EMBL" id="PIZ64439.1"/>
    </source>
</evidence>
<dbReference type="PROSITE" id="PS50110">
    <property type="entry name" value="RESPONSE_REGULATORY"/>
    <property type="match status" value="1"/>
</dbReference>
<evidence type="ECO:0000256" key="4">
    <source>
        <dbReference type="ARBA" id="ARBA00023125"/>
    </source>
</evidence>
<name>A0A2M7U2C1_9BACT</name>
<feature type="domain" description="Response regulatory" evidence="7">
    <location>
        <begin position="6"/>
        <end position="123"/>
    </location>
</feature>
<dbReference type="GO" id="GO:0000156">
    <property type="term" value="F:phosphorelay response regulator activity"/>
    <property type="evidence" value="ECO:0007669"/>
    <property type="project" value="TreeGrafter"/>
</dbReference>
<dbReference type="Pfam" id="PF00072">
    <property type="entry name" value="Response_reg"/>
    <property type="match status" value="1"/>
</dbReference>
<protein>
    <submittedName>
        <fullName evidence="8">Response regulator</fullName>
    </submittedName>
</protein>
<proteinExistence type="predicted"/>
<dbReference type="InterPro" id="IPR011006">
    <property type="entry name" value="CheY-like_superfamily"/>
</dbReference>
<evidence type="ECO:0000256" key="6">
    <source>
        <dbReference type="PROSITE-ProRule" id="PRU00169"/>
    </source>
</evidence>
<evidence type="ECO:0000259" key="7">
    <source>
        <dbReference type="PROSITE" id="PS50110"/>
    </source>
</evidence>
<dbReference type="GO" id="GO:0006355">
    <property type="term" value="P:regulation of DNA-templated transcription"/>
    <property type="evidence" value="ECO:0007669"/>
    <property type="project" value="TreeGrafter"/>
</dbReference>
<dbReference type="InterPro" id="IPR039420">
    <property type="entry name" value="WalR-like"/>
</dbReference>
<keyword evidence="3" id="KW-0805">Transcription regulation</keyword>
<evidence type="ECO:0000256" key="1">
    <source>
        <dbReference type="ARBA" id="ARBA00022553"/>
    </source>
</evidence>
<accession>A0A2M7U2C1</accession>
<dbReference type="SMART" id="SM00448">
    <property type="entry name" value="REC"/>
    <property type="match status" value="1"/>
</dbReference>
<dbReference type="Gene3D" id="3.40.50.2300">
    <property type="match status" value="1"/>
</dbReference>
<dbReference type="CDD" id="cd17574">
    <property type="entry name" value="REC_OmpR"/>
    <property type="match status" value="1"/>
</dbReference>
<reference evidence="9" key="1">
    <citation type="submission" date="2017-09" db="EMBL/GenBank/DDBJ databases">
        <title>Depth-based differentiation of microbial function through sediment-hosted aquifers and enrichment of novel symbionts in the deep terrestrial subsurface.</title>
        <authorList>
            <person name="Probst A.J."/>
            <person name="Ladd B."/>
            <person name="Jarett J.K."/>
            <person name="Geller-Mcgrath D.E."/>
            <person name="Sieber C.M.K."/>
            <person name="Emerson J.B."/>
            <person name="Anantharaman K."/>
            <person name="Thomas B.C."/>
            <person name="Malmstrom R."/>
            <person name="Stieglmeier M."/>
            <person name="Klingl A."/>
            <person name="Woyke T."/>
            <person name="Ryan C.M."/>
            <person name="Banfield J.F."/>
        </authorList>
    </citation>
    <scope>NUCLEOTIDE SEQUENCE [LARGE SCALE GENOMIC DNA]</scope>
</reference>
<evidence type="ECO:0000256" key="2">
    <source>
        <dbReference type="ARBA" id="ARBA00023012"/>
    </source>
</evidence>
<dbReference type="InterPro" id="IPR001789">
    <property type="entry name" value="Sig_transdc_resp-reg_receiver"/>
</dbReference>
<dbReference type="Proteomes" id="UP000230027">
    <property type="component" value="Unassembled WGS sequence"/>
</dbReference>
<feature type="modified residue" description="4-aspartylphosphate" evidence="6">
    <location>
        <position position="55"/>
    </location>
</feature>
<organism evidence="8 9">
    <name type="scientific">Candidatus Roizmanbacteria bacterium CG_4_10_14_0_2_um_filter_36_9</name>
    <dbReference type="NCBI Taxonomy" id="1974823"/>
    <lineage>
        <taxon>Bacteria</taxon>
        <taxon>Candidatus Roizmaniibacteriota</taxon>
    </lineage>
</organism>
<dbReference type="GO" id="GO:0005829">
    <property type="term" value="C:cytosol"/>
    <property type="evidence" value="ECO:0007669"/>
    <property type="project" value="TreeGrafter"/>
</dbReference>